<evidence type="ECO:0000313" key="6">
    <source>
        <dbReference type="EMBL" id="RHJ86196.1"/>
    </source>
</evidence>
<dbReference type="GO" id="GO:0051539">
    <property type="term" value="F:4 iron, 4 sulfur cluster binding"/>
    <property type="evidence" value="ECO:0007669"/>
    <property type="project" value="UniProtKB-KW"/>
</dbReference>
<dbReference type="PANTHER" id="PTHR43687">
    <property type="entry name" value="ADENYLYLSULFATE REDUCTASE, BETA SUBUNIT"/>
    <property type="match status" value="1"/>
</dbReference>
<dbReference type="Gene3D" id="3.30.70.20">
    <property type="match status" value="1"/>
</dbReference>
<evidence type="ECO:0000256" key="4">
    <source>
        <dbReference type="ARBA" id="ARBA00023014"/>
    </source>
</evidence>
<keyword evidence="2" id="KW-0479">Metal-binding</keyword>
<dbReference type="PANTHER" id="PTHR43687:SF1">
    <property type="entry name" value="FERREDOXIN III"/>
    <property type="match status" value="1"/>
</dbReference>
<name>A0A415DZE5_9FIRM</name>
<reference evidence="6 7" key="1">
    <citation type="submission" date="2018-08" db="EMBL/GenBank/DDBJ databases">
        <title>A genome reference for cultivated species of the human gut microbiota.</title>
        <authorList>
            <person name="Zou Y."/>
            <person name="Xue W."/>
            <person name="Luo G."/>
        </authorList>
    </citation>
    <scope>NUCLEOTIDE SEQUENCE [LARGE SCALE GENOMIC DNA]</scope>
    <source>
        <strain evidence="6 7">AM07-24</strain>
    </source>
</reference>
<dbReference type="SUPFAM" id="SSF54862">
    <property type="entry name" value="4Fe-4S ferredoxins"/>
    <property type="match status" value="1"/>
</dbReference>
<evidence type="ECO:0000259" key="5">
    <source>
        <dbReference type="PROSITE" id="PS51379"/>
    </source>
</evidence>
<evidence type="ECO:0000256" key="2">
    <source>
        <dbReference type="ARBA" id="ARBA00022723"/>
    </source>
</evidence>
<dbReference type="GO" id="GO:0046872">
    <property type="term" value="F:metal ion binding"/>
    <property type="evidence" value="ECO:0007669"/>
    <property type="project" value="UniProtKB-KW"/>
</dbReference>
<feature type="domain" description="4Fe-4S ferredoxin-type" evidence="5">
    <location>
        <begin position="1"/>
        <end position="28"/>
    </location>
</feature>
<dbReference type="InterPro" id="IPR017896">
    <property type="entry name" value="4Fe4S_Fe-S-bd"/>
</dbReference>
<keyword evidence="4" id="KW-0411">Iron-sulfur</keyword>
<protein>
    <submittedName>
        <fullName evidence="6">4Fe-4S dicluster domain-containing protein</fullName>
    </submittedName>
</protein>
<evidence type="ECO:0000313" key="7">
    <source>
        <dbReference type="Proteomes" id="UP000284841"/>
    </source>
</evidence>
<dbReference type="PROSITE" id="PS51379">
    <property type="entry name" value="4FE4S_FER_2"/>
    <property type="match status" value="2"/>
</dbReference>
<gene>
    <name evidence="6" type="ORF">DW099_13835</name>
</gene>
<dbReference type="Proteomes" id="UP000284841">
    <property type="component" value="Unassembled WGS sequence"/>
</dbReference>
<dbReference type="STRING" id="1776384.GCA_900086585_01978"/>
<evidence type="ECO:0000256" key="3">
    <source>
        <dbReference type="ARBA" id="ARBA00023004"/>
    </source>
</evidence>
<keyword evidence="3" id="KW-0408">Iron</keyword>
<dbReference type="EMBL" id="QRMS01000004">
    <property type="protein sequence ID" value="RHJ86196.1"/>
    <property type="molecule type" value="Genomic_DNA"/>
</dbReference>
<dbReference type="PROSITE" id="PS00198">
    <property type="entry name" value="4FE4S_FER_1"/>
    <property type="match status" value="1"/>
</dbReference>
<dbReference type="AlphaFoldDB" id="A0A415DZE5"/>
<evidence type="ECO:0000256" key="1">
    <source>
        <dbReference type="ARBA" id="ARBA00022485"/>
    </source>
</evidence>
<dbReference type="InterPro" id="IPR050572">
    <property type="entry name" value="Fe-S_Ferredoxin"/>
</dbReference>
<keyword evidence="7" id="KW-1185">Reference proteome</keyword>
<dbReference type="Pfam" id="PF00037">
    <property type="entry name" value="Fer4"/>
    <property type="match status" value="2"/>
</dbReference>
<proteinExistence type="predicted"/>
<sequence length="57" mass="6272">MKIDHEKCVRCGECVDACPFGVPVIEDDQVVIGANCRFCGTCEMTCPTEAITFEKDN</sequence>
<comment type="caution">
    <text evidence="6">The sequence shown here is derived from an EMBL/GenBank/DDBJ whole genome shotgun (WGS) entry which is preliminary data.</text>
</comment>
<dbReference type="InterPro" id="IPR017900">
    <property type="entry name" value="4Fe4S_Fe_S_CS"/>
</dbReference>
<feature type="domain" description="4Fe-4S ferredoxin-type" evidence="5">
    <location>
        <begin position="30"/>
        <end position="56"/>
    </location>
</feature>
<organism evidence="6 7">
    <name type="scientific">Emergencia timonensis</name>
    <dbReference type="NCBI Taxonomy" id="1776384"/>
    <lineage>
        <taxon>Bacteria</taxon>
        <taxon>Bacillati</taxon>
        <taxon>Bacillota</taxon>
        <taxon>Clostridia</taxon>
        <taxon>Peptostreptococcales</taxon>
        <taxon>Anaerovoracaceae</taxon>
        <taxon>Emergencia</taxon>
    </lineage>
</organism>
<accession>A0A415DZE5</accession>
<dbReference type="OrthoDB" id="9807879at2"/>
<keyword evidence="1" id="KW-0004">4Fe-4S</keyword>